<reference evidence="2" key="1">
    <citation type="journal article" date="2014" name="Int. J. Syst. Evol. Microbiol.">
        <title>Complete genome sequence of Corynebacterium casei LMG S-19264T (=DSM 44701T), isolated from a smear-ripened cheese.</title>
        <authorList>
            <consortium name="US DOE Joint Genome Institute (JGI-PGF)"/>
            <person name="Walter F."/>
            <person name="Albersmeier A."/>
            <person name="Kalinowski J."/>
            <person name="Ruckert C."/>
        </authorList>
    </citation>
    <scope>NUCLEOTIDE SEQUENCE</scope>
    <source>
        <strain evidence="2">JCM 4637</strain>
    </source>
</reference>
<dbReference type="PROSITE" id="PS50075">
    <property type="entry name" value="CARRIER"/>
    <property type="match status" value="1"/>
</dbReference>
<evidence type="ECO:0000313" key="2">
    <source>
        <dbReference type="EMBL" id="GHD12614.1"/>
    </source>
</evidence>
<sequence length="87" mass="9396">MIHAQAVKAFIVEEFLPDVPAAELADDYDLLENGVVDSLGLLKVIAWLEDRYGIDADTVDLDPDSFTTVAAITAFVERFAPRSAGAV</sequence>
<dbReference type="SUPFAM" id="SSF47336">
    <property type="entry name" value="ACP-like"/>
    <property type="match status" value="1"/>
</dbReference>
<organism evidence="2 3">
    <name type="scientific">Streptomyces finlayi</name>
    <dbReference type="NCBI Taxonomy" id="67296"/>
    <lineage>
        <taxon>Bacteria</taxon>
        <taxon>Bacillati</taxon>
        <taxon>Actinomycetota</taxon>
        <taxon>Actinomycetes</taxon>
        <taxon>Kitasatosporales</taxon>
        <taxon>Streptomycetaceae</taxon>
        <taxon>Streptomyces</taxon>
    </lineage>
</organism>
<reference evidence="2" key="2">
    <citation type="submission" date="2020-09" db="EMBL/GenBank/DDBJ databases">
        <authorList>
            <person name="Sun Q."/>
            <person name="Ohkuma M."/>
        </authorList>
    </citation>
    <scope>NUCLEOTIDE SEQUENCE</scope>
    <source>
        <strain evidence="2">JCM 4637</strain>
    </source>
</reference>
<evidence type="ECO:0000259" key="1">
    <source>
        <dbReference type="PROSITE" id="PS50075"/>
    </source>
</evidence>
<dbReference type="AlphaFoldDB" id="A0A918X544"/>
<proteinExistence type="predicted"/>
<dbReference type="InterPro" id="IPR009081">
    <property type="entry name" value="PP-bd_ACP"/>
</dbReference>
<feature type="domain" description="Carrier" evidence="1">
    <location>
        <begin position="2"/>
        <end position="80"/>
    </location>
</feature>
<dbReference type="RefSeq" id="WP_008404419.1">
    <property type="nucleotide sequence ID" value="NZ_BMVC01000018.1"/>
</dbReference>
<dbReference type="EMBL" id="BMVC01000018">
    <property type="protein sequence ID" value="GHD12614.1"/>
    <property type="molecule type" value="Genomic_DNA"/>
</dbReference>
<evidence type="ECO:0000313" key="3">
    <source>
        <dbReference type="Proteomes" id="UP000638353"/>
    </source>
</evidence>
<dbReference type="Pfam" id="PF00550">
    <property type="entry name" value="PP-binding"/>
    <property type="match status" value="1"/>
</dbReference>
<dbReference type="Gene3D" id="1.10.1200.10">
    <property type="entry name" value="ACP-like"/>
    <property type="match status" value="1"/>
</dbReference>
<name>A0A918X544_9ACTN</name>
<dbReference type="Proteomes" id="UP000638353">
    <property type="component" value="Unassembled WGS sequence"/>
</dbReference>
<protein>
    <submittedName>
        <fullName evidence="2">Acyl carrier protein</fullName>
    </submittedName>
</protein>
<comment type="caution">
    <text evidence="2">The sequence shown here is derived from an EMBL/GenBank/DDBJ whole genome shotgun (WGS) entry which is preliminary data.</text>
</comment>
<dbReference type="InterPro" id="IPR036736">
    <property type="entry name" value="ACP-like_sf"/>
</dbReference>
<gene>
    <name evidence="2" type="ORF">GCM10010334_69900</name>
</gene>
<accession>A0A918X544</accession>